<gene>
    <name evidence="2" type="ORF">ACFQKB_36295</name>
</gene>
<dbReference type="CDD" id="cd02042">
    <property type="entry name" value="ParAB_family"/>
    <property type="match status" value="1"/>
</dbReference>
<dbReference type="Gene3D" id="3.40.50.300">
    <property type="entry name" value="P-loop containing nucleotide triphosphate hydrolases"/>
    <property type="match status" value="1"/>
</dbReference>
<accession>A0ABW2CWA2</accession>
<dbReference type="InterPro" id="IPR027417">
    <property type="entry name" value="P-loop_NTPase"/>
</dbReference>
<reference evidence="3" key="1">
    <citation type="journal article" date="2019" name="Int. J. Syst. Evol. Microbiol.">
        <title>The Global Catalogue of Microorganisms (GCM) 10K type strain sequencing project: providing services to taxonomists for standard genome sequencing and annotation.</title>
        <authorList>
            <consortium name="The Broad Institute Genomics Platform"/>
            <consortium name="The Broad Institute Genome Sequencing Center for Infectious Disease"/>
            <person name="Wu L."/>
            <person name="Ma J."/>
        </authorList>
    </citation>
    <scope>NUCLEOTIDE SEQUENCE [LARGE SCALE GENOMIC DNA]</scope>
    <source>
        <strain evidence="3">JCM 3369</strain>
    </source>
</reference>
<dbReference type="PANTHER" id="PTHR13696">
    <property type="entry name" value="P-LOOP CONTAINING NUCLEOSIDE TRIPHOSPHATE HYDROLASE"/>
    <property type="match status" value="1"/>
</dbReference>
<proteinExistence type="predicted"/>
<feature type="domain" description="AAA" evidence="1">
    <location>
        <begin position="1"/>
        <end position="175"/>
    </location>
</feature>
<sequence>MTVTAFVHHKGGVGNTMLLQLLAGELARRGRQVLAVDLDPQANLSRRMGYQESQLENRVTVAEVIKTADPQLLMDRHLPCQWEEDWAQNIRLLPSRLELENRVPEAGIPGSWRRLHLALELARGAFDDVLIDLPPTMGHLFDLACCAADGLLLPTSPTYDGMRGTQRIIDTVNDPERRTALGLHAWIWGVILNGKRSGVADHAERIDQATARWGDLLWGHPITLRQPVASCEERAEPPQRTPGEAGVMIRAAGAAIADRYLADRQASAA</sequence>
<dbReference type="InterPro" id="IPR050678">
    <property type="entry name" value="DNA_Partitioning_ATPase"/>
</dbReference>
<comment type="caution">
    <text evidence="2">The sequence shown here is derived from an EMBL/GenBank/DDBJ whole genome shotgun (WGS) entry which is preliminary data.</text>
</comment>
<dbReference type="SUPFAM" id="SSF52540">
    <property type="entry name" value="P-loop containing nucleoside triphosphate hydrolases"/>
    <property type="match status" value="1"/>
</dbReference>
<dbReference type="EMBL" id="JBHSXS010000036">
    <property type="protein sequence ID" value="MFC6885266.1"/>
    <property type="molecule type" value="Genomic_DNA"/>
</dbReference>
<keyword evidence="3" id="KW-1185">Reference proteome</keyword>
<evidence type="ECO:0000313" key="2">
    <source>
        <dbReference type="EMBL" id="MFC6885266.1"/>
    </source>
</evidence>
<dbReference type="RefSeq" id="WP_160825766.1">
    <property type="nucleotide sequence ID" value="NZ_JBHSXE010000001.1"/>
</dbReference>
<organism evidence="2 3">
    <name type="scientific">Actinomadura yumaensis</name>
    <dbReference type="NCBI Taxonomy" id="111807"/>
    <lineage>
        <taxon>Bacteria</taxon>
        <taxon>Bacillati</taxon>
        <taxon>Actinomycetota</taxon>
        <taxon>Actinomycetes</taxon>
        <taxon>Streptosporangiales</taxon>
        <taxon>Thermomonosporaceae</taxon>
        <taxon>Actinomadura</taxon>
    </lineage>
</organism>
<dbReference type="PANTHER" id="PTHR13696:SF99">
    <property type="entry name" value="COBYRINIC ACID AC-DIAMIDE SYNTHASE"/>
    <property type="match status" value="1"/>
</dbReference>
<dbReference type="InterPro" id="IPR025669">
    <property type="entry name" value="AAA_dom"/>
</dbReference>
<dbReference type="Pfam" id="PF13614">
    <property type="entry name" value="AAA_31"/>
    <property type="match status" value="1"/>
</dbReference>
<dbReference type="Proteomes" id="UP001596380">
    <property type="component" value="Unassembled WGS sequence"/>
</dbReference>
<evidence type="ECO:0000259" key="1">
    <source>
        <dbReference type="Pfam" id="PF13614"/>
    </source>
</evidence>
<evidence type="ECO:0000313" key="3">
    <source>
        <dbReference type="Proteomes" id="UP001596380"/>
    </source>
</evidence>
<name>A0ABW2CWA2_9ACTN</name>
<protein>
    <submittedName>
        <fullName evidence="2">ParA family protein</fullName>
    </submittedName>
</protein>